<evidence type="ECO:0008006" key="3">
    <source>
        <dbReference type="Google" id="ProtNLM"/>
    </source>
</evidence>
<protein>
    <recommendedName>
        <fullName evidence="3">Chemotaxis protein</fullName>
    </recommendedName>
</protein>
<evidence type="ECO:0000313" key="2">
    <source>
        <dbReference type="Proteomes" id="UP000290407"/>
    </source>
</evidence>
<dbReference type="InterPro" id="IPR029058">
    <property type="entry name" value="AB_hydrolase_fold"/>
</dbReference>
<dbReference type="EMBL" id="SBLB01000001">
    <property type="protein sequence ID" value="RYC71596.1"/>
    <property type="molecule type" value="Genomic_DNA"/>
</dbReference>
<accession>A0A4Q2UQA8</accession>
<evidence type="ECO:0000313" key="1">
    <source>
        <dbReference type="EMBL" id="RYC71596.1"/>
    </source>
</evidence>
<organism evidence="1 2">
    <name type="scientific">Spirosoma sordidisoli</name>
    <dbReference type="NCBI Taxonomy" id="2502893"/>
    <lineage>
        <taxon>Bacteria</taxon>
        <taxon>Pseudomonadati</taxon>
        <taxon>Bacteroidota</taxon>
        <taxon>Cytophagia</taxon>
        <taxon>Cytophagales</taxon>
        <taxon>Cytophagaceae</taxon>
        <taxon>Spirosoma</taxon>
    </lineage>
</organism>
<dbReference type="RefSeq" id="WP_129600465.1">
    <property type="nucleotide sequence ID" value="NZ_SBLB01000001.1"/>
</dbReference>
<dbReference type="Proteomes" id="UP000290407">
    <property type="component" value="Unassembled WGS sequence"/>
</dbReference>
<dbReference type="SUPFAM" id="SSF53474">
    <property type="entry name" value="alpha/beta-Hydrolases"/>
    <property type="match status" value="1"/>
</dbReference>
<gene>
    <name evidence="1" type="ORF">EQG79_05515</name>
</gene>
<proteinExistence type="predicted"/>
<sequence length="282" mass="32081">MTKKLGVFIIHGMGDPAPDYAEVLIDQVTKRLGDAAREVEFEACYWAPILQKQQDVTWRRLLLRDQLDALAFRRWIVSALGDPVSYLSGFFKDGKPVYGQIHACMRTSLEQLSARLGEGQPRPLMILAHSLGSVIASNYIWDQHYNKNEEHVGLGKMPFERTETLTSFITFGSNIPLFLPPSPPIRCIPFPHQNLPAYLKAEARWQNVFDPDDVLGYPLADIWDDTQGTRIDDISINAGTWPLSETPLSHTAYLRDDSFLDLVEERMRALLRLTPWPDETTL</sequence>
<reference evidence="1 2" key="1">
    <citation type="submission" date="2019-01" db="EMBL/GenBank/DDBJ databases">
        <title>Spirosoma flava sp. nov., a propanil-degrading bacterium isolated from herbicide-contaminated soil.</title>
        <authorList>
            <person name="Zhang L."/>
            <person name="Jiang J.-D."/>
        </authorList>
    </citation>
    <scope>NUCLEOTIDE SEQUENCE [LARGE SCALE GENOMIC DNA]</scope>
    <source>
        <strain evidence="1 2">TY50</strain>
    </source>
</reference>
<dbReference type="AlphaFoldDB" id="A0A4Q2UQA8"/>
<comment type="caution">
    <text evidence="1">The sequence shown here is derived from an EMBL/GenBank/DDBJ whole genome shotgun (WGS) entry which is preliminary data.</text>
</comment>
<name>A0A4Q2UQA8_9BACT</name>
<keyword evidence="2" id="KW-1185">Reference proteome</keyword>